<protein>
    <submittedName>
        <fullName evidence="3">Uncharacterized protein</fullName>
    </submittedName>
</protein>
<reference evidence="3" key="2">
    <citation type="submission" date="2022-06" db="UniProtKB">
        <authorList>
            <consortium name="EnsemblMetazoa"/>
        </authorList>
    </citation>
    <scope>IDENTIFICATION</scope>
    <source>
        <strain evidence="3">PS312</strain>
    </source>
</reference>
<dbReference type="AlphaFoldDB" id="A0A2A6BPA9"/>
<evidence type="ECO:0000313" key="4">
    <source>
        <dbReference type="Proteomes" id="UP000005239"/>
    </source>
</evidence>
<feature type="region of interest" description="Disordered" evidence="1">
    <location>
        <begin position="35"/>
        <end position="99"/>
    </location>
</feature>
<proteinExistence type="predicted"/>
<feature type="compositionally biased region" description="Polar residues" evidence="1">
    <location>
        <begin position="343"/>
        <end position="354"/>
    </location>
</feature>
<feature type="compositionally biased region" description="Low complexity" evidence="1">
    <location>
        <begin position="372"/>
        <end position="381"/>
    </location>
</feature>
<evidence type="ECO:0000256" key="2">
    <source>
        <dbReference type="SAM" id="SignalP"/>
    </source>
</evidence>
<feature type="signal peptide" evidence="2">
    <location>
        <begin position="1"/>
        <end position="19"/>
    </location>
</feature>
<keyword evidence="4" id="KW-1185">Reference proteome</keyword>
<feature type="compositionally biased region" description="Basic and acidic residues" evidence="1">
    <location>
        <begin position="35"/>
        <end position="52"/>
    </location>
</feature>
<evidence type="ECO:0000313" key="3">
    <source>
        <dbReference type="EnsemblMetazoa" id="PPA02393.1"/>
    </source>
</evidence>
<gene>
    <name evidence="3" type="primary">WBGene00091947</name>
</gene>
<reference evidence="4" key="1">
    <citation type="journal article" date="2008" name="Nat. Genet.">
        <title>The Pristionchus pacificus genome provides a unique perspective on nematode lifestyle and parasitism.</title>
        <authorList>
            <person name="Dieterich C."/>
            <person name="Clifton S.W."/>
            <person name="Schuster L.N."/>
            <person name="Chinwalla A."/>
            <person name="Delehaunty K."/>
            <person name="Dinkelacker I."/>
            <person name="Fulton L."/>
            <person name="Fulton R."/>
            <person name="Godfrey J."/>
            <person name="Minx P."/>
            <person name="Mitreva M."/>
            <person name="Roeseler W."/>
            <person name="Tian H."/>
            <person name="Witte H."/>
            <person name="Yang S.P."/>
            <person name="Wilson R.K."/>
            <person name="Sommer R.J."/>
        </authorList>
    </citation>
    <scope>NUCLEOTIDE SEQUENCE [LARGE SCALE GENOMIC DNA]</scope>
    <source>
        <strain evidence="4">PS312</strain>
    </source>
</reference>
<feature type="chain" id="PRO_5043680249" evidence="2">
    <location>
        <begin position="20"/>
        <end position="464"/>
    </location>
</feature>
<feature type="compositionally biased region" description="Basic and acidic residues" evidence="1">
    <location>
        <begin position="444"/>
        <end position="464"/>
    </location>
</feature>
<accession>A0A2A6BPA9</accession>
<sequence length="464" mass="49951">MRGLAIFLLFLVSFTIAYALKEHERTKNYYGRVDAASRRTESSRENHLKPGEASKQVKQRLLKEQTGGEAQPAMEASAVNPSDTEAEDDAAEDELHGRNPNKMSVVREQSPSHHSAGIKVMMKKRKSVAQRSIIGSSLPRSSTVSALSIFAPRILFDSTSRGLEIMDIVSKGVRVVQPNEAKLRETIVDAIKTKVDEIRERKHVIFAIPDRGGEPIVRGSESIVGMMRQTLVLSVGFEMPAMRVYCYELDVGESAVSILAPGKSGSGSGNRSATAVDRVTQKDQVRSVAGVRAAPTAAATVATAKSPAPKALIAPAIHRASHSGEGGSSGKLEKRSSGKMETINVTQKTVSANLSAPRAKSPIMPSSTCPSTCPTKKSAATPTPPQKRSGADKKASKQSSKKTGKRNSNYSRLRTARTPGAQTPQRTQVTAIEESLYSVQSAAKKSEKKSEKKKSDSDKKLYPI</sequence>
<feature type="compositionally biased region" description="Polar residues" evidence="1">
    <location>
        <begin position="420"/>
        <end position="430"/>
    </location>
</feature>
<organism evidence="3 4">
    <name type="scientific">Pristionchus pacificus</name>
    <name type="common">Parasitic nematode worm</name>
    <dbReference type="NCBI Taxonomy" id="54126"/>
    <lineage>
        <taxon>Eukaryota</taxon>
        <taxon>Metazoa</taxon>
        <taxon>Ecdysozoa</taxon>
        <taxon>Nematoda</taxon>
        <taxon>Chromadorea</taxon>
        <taxon>Rhabditida</taxon>
        <taxon>Rhabditina</taxon>
        <taxon>Diplogasteromorpha</taxon>
        <taxon>Diplogasteroidea</taxon>
        <taxon>Neodiplogasteridae</taxon>
        <taxon>Pristionchus</taxon>
    </lineage>
</organism>
<name>A0A2A6BPA9_PRIPA</name>
<evidence type="ECO:0000256" key="1">
    <source>
        <dbReference type="SAM" id="MobiDB-lite"/>
    </source>
</evidence>
<dbReference type="Proteomes" id="UP000005239">
    <property type="component" value="Unassembled WGS sequence"/>
</dbReference>
<keyword evidence="2" id="KW-0732">Signal</keyword>
<feature type="region of interest" description="Disordered" evidence="1">
    <location>
        <begin position="318"/>
        <end position="464"/>
    </location>
</feature>
<accession>A0A8R1Y7E4</accession>
<feature type="region of interest" description="Disordered" evidence="1">
    <location>
        <begin position="262"/>
        <end position="281"/>
    </location>
</feature>
<dbReference type="EnsemblMetazoa" id="PPA02393.1">
    <property type="protein sequence ID" value="PPA02393.1"/>
    <property type="gene ID" value="WBGene00091947"/>
</dbReference>